<feature type="transmembrane region" description="Helical" evidence="1">
    <location>
        <begin position="29"/>
        <end position="46"/>
    </location>
</feature>
<name>A0A6C0B283_9ZZZZ</name>
<reference evidence="2" key="1">
    <citation type="journal article" date="2020" name="Nature">
        <title>Giant virus diversity and host interactions through global metagenomics.</title>
        <authorList>
            <person name="Schulz F."/>
            <person name="Roux S."/>
            <person name="Paez-Espino D."/>
            <person name="Jungbluth S."/>
            <person name="Walsh D.A."/>
            <person name="Denef V.J."/>
            <person name="McMahon K.D."/>
            <person name="Konstantinidis K.T."/>
            <person name="Eloe-Fadrosh E.A."/>
            <person name="Kyrpides N.C."/>
            <person name="Woyke T."/>
        </authorList>
    </citation>
    <scope>NUCLEOTIDE SEQUENCE</scope>
    <source>
        <strain evidence="2">GVMAG-M-3300009187-29</strain>
    </source>
</reference>
<feature type="transmembrane region" description="Helical" evidence="1">
    <location>
        <begin position="53"/>
        <end position="71"/>
    </location>
</feature>
<accession>A0A6C0B283</accession>
<keyword evidence="1" id="KW-1133">Transmembrane helix</keyword>
<keyword evidence="1" id="KW-0812">Transmembrane</keyword>
<protein>
    <submittedName>
        <fullName evidence="2">Uncharacterized protein</fullName>
    </submittedName>
</protein>
<sequence>MSDLLVCSSLFFLSNFIHARLRGYRFYSTWFYLLTVTSIIIHGFFPENLIANLIDKIPIAGIILTGLYLFMHKCHTCTLKKRISYAVIVISAFSFVIFIFYYGYLTNQFCFDKDKYTATLFHALLHLTSSVGHHAIIIM</sequence>
<keyword evidence="1" id="KW-0472">Membrane</keyword>
<feature type="transmembrane region" description="Helical" evidence="1">
    <location>
        <begin position="83"/>
        <end position="104"/>
    </location>
</feature>
<evidence type="ECO:0000313" key="2">
    <source>
        <dbReference type="EMBL" id="QHS86327.1"/>
    </source>
</evidence>
<dbReference type="AlphaFoldDB" id="A0A6C0B283"/>
<evidence type="ECO:0000256" key="1">
    <source>
        <dbReference type="SAM" id="Phobius"/>
    </source>
</evidence>
<proteinExistence type="predicted"/>
<organism evidence="2">
    <name type="scientific">viral metagenome</name>
    <dbReference type="NCBI Taxonomy" id="1070528"/>
    <lineage>
        <taxon>unclassified sequences</taxon>
        <taxon>metagenomes</taxon>
        <taxon>organismal metagenomes</taxon>
    </lineage>
</organism>
<dbReference type="EMBL" id="MN739053">
    <property type="protein sequence ID" value="QHS86327.1"/>
    <property type="molecule type" value="Genomic_DNA"/>
</dbReference>
<feature type="transmembrane region" description="Helical" evidence="1">
    <location>
        <begin position="116"/>
        <end position="138"/>
    </location>
</feature>